<dbReference type="GO" id="GO:0005737">
    <property type="term" value="C:cytoplasm"/>
    <property type="evidence" value="ECO:0007669"/>
    <property type="project" value="TreeGrafter"/>
</dbReference>
<dbReference type="EMBL" id="PGEX01000001">
    <property type="protein sequence ID" value="PJJ42537.1"/>
    <property type="molecule type" value="Genomic_DNA"/>
</dbReference>
<feature type="domain" description="DJ-1/PfpI" evidence="2">
    <location>
        <begin position="4"/>
        <end position="167"/>
    </location>
</feature>
<name>A0A2M9AAA3_9BACT</name>
<evidence type="ECO:0000313" key="3">
    <source>
        <dbReference type="EMBL" id="PJJ42537.1"/>
    </source>
</evidence>
<organism evidence="3 4">
    <name type="scientific">Hallerella succinigenes</name>
    <dbReference type="NCBI Taxonomy" id="1896222"/>
    <lineage>
        <taxon>Bacteria</taxon>
        <taxon>Pseudomonadati</taxon>
        <taxon>Fibrobacterota</taxon>
        <taxon>Fibrobacteria</taxon>
        <taxon>Fibrobacterales</taxon>
        <taxon>Fibrobacteraceae</taxon>
        <taxon>Hallerella</taxon>
    </lineage>
</organism>
<keyword evidence="4" id="KW-1185">Reference proteome</keyword>
<proteinExistence type="inferred from homology"/>
<dbReference type="InterPro" id="IPR002818">
    <property type="entry name" value="DJ-1/PfpI"/>
</dbReference>
<dbReference type="NCBIfam" id="TIGR01383">
    <property type="entry name" value="not_thiJ"/>
    <property type="match status" value="1"/>
</dbReference>
<evidence type="ECO:0000256" key="1">
    <source>
        <dbReference type="ARBA" id="ARBA00008542"/>
    </source>
</evidence>
<dbReference type="PANTHER" id="PTHR48094:SF12">
    <property type="entry name" value="PARKINSON DISEASE PROTEIN 7 HOMOLOG"/>
    <property type="match status" value="1"/>
</dbReference>
<comment type="caution">
    <text evidence="3">The sequence shown here is derived from an EMBL/GenBank/DDBJ whole genome shotgun (WGS) entry which is preliminary data.</text>
</comment>
<gene>
    <name evidence="3" type="ORF">BGX16_2569</name>
</gene>
<evidence type="ECO:0000259" key="2">
    <source>
        <dbReference type="Pfam" id="PF01965"/>
    </source>
</evidence>
<dbReference type="SUPFAM" id="SSF52317">
    <property type="entry name" value="Class I glutamine amidotransferase-like"/>
    <property type="match status" value="1"/>
</dbReference>
<sequence>MSNHILFLLADGFEETECVAPYDILIRGGVKVSLASIHTDPFVEGAHGLTIRADALLSELDPSLYSGIFLPGGGRGVENLRNSQAVQETVRSFMGAGKWVTAICAAPIVLAAAGVLHDKRVTSYPSTEPDIRSYCKSYSQDRVVVDGKLVTSRGPGSAEEFGLQLLALLEGKDKSEDVRKGMVAR</sequence>
<dbReference type="PROSITE" id="PS51276">
    <property type="entry name" value="PEPTIDASE_C56_PFPI"/>
    <property type="match status" value="1"/>
</dbReference>
<evidence type="ECO:0000313" key="4">
    <source>
        <dbReference type="Proteomes" id="UP000231134"/>
    </source>
</evidence>
<dbReference type="AlphaFoldDB" id="A0A2M9AAA3"/>
<dbReference type="PANTHER" id="PTHR48094">
    <property type="entry name" value="PROTEIN/NUCLEIC ACID DEGLYCASE DJ-1-RELATED"/>
    <property type="match status" value="1"/>
</dbReference>
<dbReference type="InterPro" id="IPR006287">
    <property type="entry name" value="DJ-1"/>
</dbReference>
<dbReference type="Gene3D" id="3.40.50.880">
    <property type="match status" value="1"/>
</dbReference>
<dbReference type="Proteomes" id="UP000231134">
    <property type="component" value="Unassembled WGS sequence"/>
</dbReference>
<comment type="similarity">
    <text evidence="1">Belongs to the peptidase C56 family.</text>
</comment>
<dbReference type="Pfam" id="PF01965">
    <property type="entry name" value="DJ-1_PfpI"/>
    <property type="match status" value="1"/>
</dbReference>
<accession>A0A2M9AAA3</accession>
<dbReference type="InterPro" id="IPR029062">
    <property type="entry name" value="Class_I_gatase-like"/>
</dbReference>
<dbReference type="RefSeq" id="WP_100426389.1">
    <property type="nucleotide sequence ID" value="NZ_PGEX01000001.1"/>
</dbReference>
<dbReference type="InterPro" id="IPR006286">
    <property type="entry name" value="C56_PfpI-like"/>
</dbReference>
<reference evidence="3 4" key="1">
    <citation type="submission" date="2017-11" db="EMBL/GenBank/DDBJ databases">
        <title>Animal gut microbial communities from fecal samples from Wisconsin, USA.</title>
        <authorList>
            <person name="Neumann A."/>
        </authorList>
    </citation>
    <scope>NUCLEOTIDE SEQUENCE [LARGE SCALE GENOMIC DNA]</scope>
    <source>
        <strain evidence="3 4">UWS3</strain>
    </source>
</reference>
<protein>
    <submittedName>
        <fullName evidence="3">4-methyl-5(B-hydroxyethyl)-thiazole monophosphate biosynthesis</fullName>
    </submittedName>
</protein>
<dbReference type="OrthoDB" id="9800516at2"/>
<dbReference type="CDD" id="cd03135">
    <property type="entry name" value="GATase1_DJ-1"/>
    <property type="match status" value="1"/>
</dbReference>
<dbReference type="InterPro" id="IPR050325">
    <property type="entry name" value="Prot/Nucl_acid_deglycase"/>
</dbReference>